<comment type="caution">
    <text evidence="5">The sequence shown here is derived from an EMBL/GenBank/DDBJ whole genome shotgun (WGS) entry which is preliminary data.</text>
</comment>
<evidence type="ECO:0000256" key="2">
    <source>
        <dbReference type="ARBA" id="ARBA00023125"/>
    </source>
</evidence>
<keyword evidence="6" id="KW-1185">Reference proteome</keyword>
<dbReference type="Pfam" id="PF07729">
    <property type="entry name" value="FCD"/>
    <property type="match status" value="1"/>
</dbReference>
<dbReference type="EMBL" id="WJHE01000212">
    <property type="protein sequence ID" value="MST32098.1"/>
    <property type="molecule type" value="Genomic_DNA"/>
</dbReference>
<protein>
    <submittedName>
        <fullName evidence="5">FCD domain-containing protein</fullName>
    </submittedName>
</protein>
<evidence type="ECO:0000313" key="6">
    <source>
        <dbReference type="Proteomes" id="UP000437736"/>
    </source>
</evidence>
<feature type="domain" description="GntR C-terminal" evidence="4">
    <location>
        <begin position="3"/>
        <end position="83"/>
    </location>
</feature>
<name>A0ABW9QRH5_9ACTN</name>
<evidence type="ECO:0000256" key="3">
    <source>
        <dbReference type="ARBA" id="ARBA00023163"/>
    </source>
</evidence>
<dbReference type="Proteomes" id="UP000437736">
    <property type="component" value="Unassembled WGS sequence"/>
</dbReference>
<feature type="non-terminal residue" evidence="5">
    <location>
        <position position="1"/>
    </location>
</feature>
<keyword evidence="1" id="KW-0805">Transcription regulation</keyword>
<evidence type="ECO:0000256" key="1">
    <source>
        <dbReference type="ARBA" id="ARBA00023015"/>
    </source>
</evidence>
<evidence type="ECO:0000259" key="4">
    <source>
        <dbReference type="Pfam" id="PF07729"/>
    </source>
</evidence>
<evidence type="ECO:0000313" key="5">
    <source>
        <dbReference type="EMBL" id="MST32098.1"/>
    </source>
</evidence>
<accession>A0ABW9QRH5</accession>
<reference evidence="5 6" key="1">
    <citation type="submission" date="2019-11" db="EMBL/GenBank/DDBJ databases">
        <title>Acidiferrimicrobium australis gen. nov., sp. nov., an acidophilic and obligately heterotrophic, member of the Actinobacteria that catalyses dissimilatory oxido- reduction of iron isolated from metal-rich acidic water in Chile.</title>
        <authorList>
            <person name="Gonzalez D."/>
            <person name="Huber K."/>
            <person name="Hedrich S."/>
            <person name="Rojas-Villalobos C."/>
            <person name="Quatrini R."/>
            <person name="Dinamarca M.A."/>
            <person name="Schwarz A."/>
            <person name="Canales C."/>
            <person name="Nancucheo I."/>
        </authorList>
    </citation>
    <scope>NUCLEOTIDE SEQUENCE [LARGE SCALE GENOMIC DNA]</scope>
    <source>
        <strain evidence="5 6">USS-CCA1</strain>
    </source>
</reference>
<dbReference type="Gene3D" id="1.20.120.530">
    <property type="entry name" value="GntR ligand-binding domain-like"/>
    <property type="match status" value="1"/>
</dbReference>
<sequence>GPDHERIGHLNQAFHREIHGAAASRYVAGMLTGLVQMPLVLRTFHRYEPAELRRSMGHHRELVAALRARRPEWAEAVMHAHVEAARVTLRREVER</sequence>
<dbReference type="InterPro" id="IPR008920">
    <property type="entry name" value="TF_FadR/GntR_C"/>
</dbReference>
<proteinExistence type="predicted"/>
<keyword evidence="2" id="KW-0238">DNA-binding</keyword>
<dbReference type="InterPro" id="IPR011711">
    <property type="entry name" value="GntR_C"/>
</dbReference>
<organism evidence="5 6">
    <name type="scientific">Acidiferrimicrobium australe</name>
    <dbReference type="NCBI Taxonomy" id="2664430"/>
    <lineage>
        <taxon>Bacteria</taxon>
        <taxon>Bacillati</taxon>
        <taxon>Actinomycetota</taxon>
        <taxon>Acidimicrobiia</taxon>
        <taxon>Acidimicrobiales</taxon>
        <taxon>Acidimicrobiaceae</taxon>
        <taxon>Acidiferrimicrobium</taxon>
    </lineage>
</organism>
<keyword evidence="3" id="KW-0804">Transcription</keyword>
<gene>
    <name evidence="5" type="ORF">GHK86_05070</name>
</gene>
<dbReference type="SUPFAM" id="SSF48008">
    <property type="entry name" value="GntR ligand-binding domain-like"/>
    <property type="match status" value="1"/>
</dbReference>